<gene>
    <name evidence="2" type="ORF">Cvel_30987</name>
</gene>
<accession>A0A0G4HSF1</accession>
<feature type="compositionally biased region" description="Polar residues" evidence="1">
    <location>
        <begin position="197"/>
        <end position="206"/>
    </location>
</feature>
<feature type="compositionally biased region" description="Polar residues" evidence="1">
    <location>
        <begin position="84"/>
        <end position="102"/>
    </location>
</feature>
<proteinExistence type="predicted"/>
<dbReference type="VEuPathDB" id="CryptoDB:Cvel_30987"/>
<feature type="compositionally biased region" description="Low complexity" evidence="1">
    <location>
        <begin position="103"/>
        <end position="117"/>
    </location>
</feature>
<dbReference type="AlphaFoldDB" id="A0A0G4HSF1"/>
<organism evidence="2">
    <name type="scientific">Chromera velia CCMP2878</name>
    <dbReference type="NCBI Taxonomy" id="1169474"/>
    <lineage>
        <taxon>Eukaryota</taxon>
        <taxon>Sar</taxon>
        <taxon>Alveolata</taxon>
        <taxon>Colpodellida</taxon>
        <taxon>Chromeraceae</taxon>
        <taxon>Chromera</taxon>
    </lineage>
</organism>
<feature type="region of interest" description="Disordered" evidence="1">
    <location>
        <begin position="197"/>
        <end position="249"/>
    </location>
</feature>
<feature type="region of interest" description="Disordered" evidence="1">
    <location>
        <begin position="1"/>
        <end position="146"/>
    </location>
</feature>
<reference evidence="2" key="1">
    <citation type="submission" date="2014-11" db="EMBL/GenBank/DDBJ databases">
        <authorList>
            <person name="Otto D Thomas"/>
            <person name="Naeem Raeece"/>
        </authorList>
    </citation>
    <scope>NUCLEOTIDE SEQUENCE</scope>
</reference>
<dbReference type="EMBL" id="CDMZ01003688">
    <property type="protein sequence ID" value="CEM47252.1"/>
    <property type="molecule type" value="Genomic_DNA"/>
</dbReference>
<feature type="compositionally biased region" description="Polar residues" evidence="1">
    <location>
        <begin position="118"/>
        <end position="137"/>
    </location>
</feature>
<sequence length="294" mass="31631">MKDPDSSSFAVRESSDKCAPVVPHCCHPIPVETGRESSKKSERPPKRHSNERNSGRPRNGFSRHRPARRAVLMRDGGRWGPDGSNVTPTEGPPSSQDRTVTRPSPSATASGAPSSSSQTPRRTNSETASLADSTSAGSEARQDQLAPDDLSCELCFAWMTGHIRKRKEGHPACPQCAAKYLHSPQCDLANHEQACPSRQTQQSAAGSQEPAASSGERQSPNEDGDSEGPGTTVPVREAGRCKDEPEEPDSFWVQAAVEQLCEAGWPEESFMEAVRIEFSSGTMSMSVSEGLDLS</sequence>
<feature type="compositionally biased region" description="Low complexity" evidence="1">
    <location>
        <begin position="20"/>
        <end position="31"/>
    </location>
</feature>
<evidence type="ECO:0000313" key="2">
    <source>
        <dbReference type="EMBL" id="CEM47252.1"/>
    </source>
</evidence>
<protein>
    <submittedName>
        <fullName evidence="2">Uncharacterized protein</fullName>
    </submittedName>
</protein>
<evidence type="ECO:0000256" key="1">
    <source>
        <dbReference type="SAM" id="MobiDB-lite"/>
    </source>
</evidence>
<name>A0A0G4HSF1_9ALVE</name>
<feature type="compositionally biased region" description="Basic and acidic residues" evidence="1">
    <location>
        <begin position="33"/>
        <end position="54"/>
    </location>
</feature>